<reference evidence="2 3" key="1">
    <citation type="submission" date="2019-06" db="EMBL/GenBank/DDBJ databases">
        <title>New taxonomy in bacterial strain CC-CFT640, isolated from vineyard.</title>
        <authorList>
            <person name="Lin S.-Y."/>
            <person name="Tsai C.-F."/>
            <person name="Young C.-C."/>
        </authorList>
    </citation>
    <scope>NUCLEOTIDE SEQUENCE [LARGE SCALE GENOMIC DNA]</scope>
    <source>
        <strain evidence="2 3">CC-CFT640</strain>
    </source>
</reference>
<keyword evidence="3" id="KW-1185">Reference proteome</keyword>
<dbReference type="OrthoDB" id="8849052at2"/>
<comment type="caution">
    <text evidence="2">The sequence shown here is derived from an EMBL/GenBank/DDBJ whole genome shotgun (WGS) entry which is preliminary data.</text>
</comment>
<feature type="domain" description="Tox-MPTase3" evidence="1">
    <location>
        <begin position="29"/>
        <end position="163"/>
    </location>
</feature>
<evidence type="ECO:0000313" key="3">
    <source>
        <dbReference type="Proteomes" id="UP000321638"/>
    </source>
</evidence>
<dbReference type="AlphaFoldDB" id="A0A5C8PU59"/>
<dbReference type="EMBL" id="VDUZ01000003">
    <property type="protein sequence ID" value="TXL81614.1"/>
    <property type="molecule type" value="Genomic_DNA"/>
</dbReference>
<proteinExistence type="predicted"/>
<evidence type="ECO:0000313" key="2">
    <source>
        <dbReference type="EMBL" id="TXL81614.1"/>
    </source>
</evidence>
<gene>
    <name evidence="2" type="ORF">FHP25_03545</name>
</gene>
<sequence length="179" mass="19858">MRSVGSRMRAGWSMRPRGGAVMMFFQDAQFPRCASVIRLRIVGGKLSERVRSALLECIESDALGTKALSAGTYPRVNIVKLVSNGVWDRRVGGLYSGDCDPADLNKVFVNWNVAQDLERYNAPYNARNFERTLLHEVVHWGRKIAGKSGTIGGIEAGDVFEFKAGYTKFQGDHDDRACP</sequence>
<dbReference type="Proteomes" id="UP000321638">
    <property type="component" value="Unassembled WGS sequence"/>
</dbReference>
<organism evidence="2 3">
    <name type="scientific">Vineibacter terrae</name>
    <dbReference type="NCBI Taxonomy" id="2586908"/>
    <lineage>
        <taxon>Bacteria</taxon>
        <taxon>Pseudomonadati</taxon>
        <taxon>Pseudomonadota</taxon>
        <taxon>Alphaproteobacteria</taxon>
        <taxon>Hyphomicrobiales</taxon>
        <taxon>Vineibacter</taxon>
    </lineage>
</organism>
<dbReference type="InterPro" id="IPR028913">
    <property type="entry name" value="Tox-MPTase3_dom"/>
</dbReference>
<accession>A0A5C8PU59</accession>
<dbReference type="Pfam" id="PF15639">
    <property type="entry name" value="Tox-MPTase3"/>
    <property type="match status" value="1"/>
</dbReference>
<name>A0A5C8PU59_9HYPH</name>
<evidence type="ECO:0000259" key="1">
    <source>
        <dbReference type="Pfam" id="PF15639"/>
    </source>
</evidence>
<protein>
    <recommendedName>
        <fullName evidence="1">Tox-MPTase3 domain-containing protein</fullName>
    </recommendedName>
</protein>